<organism evidence="2 3">
    <name type="scientific">Globodera rostochiensis</name>
    <name type="common">Golden nematode worm</name>
    <name type="synonym">Heterodera rostochiensis</name>
    <dbReference type="NCBI Taxonomy" id="31243"/>
    <lineage>
        <taxon>Eukaryota</taxon>
        <taxon>Metazoa</taxon>
        <taxon>Ecdysozoa</taxon>
        <taxon>Nematoda</taxon>
        <taxon>Chromadorea</taxon>
        <taxon>Rhabditida</taxon>
        <taxon>Tylenchina</taxon>
        <taxon>Tylenchomorpha</taxon>
        <taxon>Tylenchoidea</taxon>
        <taxon>Heteroderidae</taxon>
        <taxon>Heteroderinae</taxon>
        <taxon>Globodera</taxon>
    </lineage>
</organism>
<protein>
    <submittedName>
        <fullName evidence="3">Secreted protein</fullName>
    </submittedName>
</protein>
<dbReference type="Proteomes" id="UP000887572">
    <property type="component" value="Unplaced"/>
</dbReference>
<evidence type="ECO:0000313" key="3">
    <source>
        <dbReference type="WBParaSite" id="Gr19_v10_g1885.t1"/>
    </source>
</evidence>
<sequence length="207" mass="24010">MKLFAMLMLRCALVMILSSLLQNGTFATLGESSTSCQEEINEFFKAVGENPFDINQHLDFLKKVNKFPFEGMEMEKLLKRQLPKPVKIVIGNCKKLEKEHKKVVEHIMKHKWTSGNTKEIENLFQDLCKLSENKVQFCDTNSFTNAWVWTQEKTLRESLDELAEIAMKETAPLKAIITKNLAEKDKKMILQAYQVKGKKVRRIEIEK</sequence>
<accession>A0A914HJI0</accession>
<reference evidence="3" key="1">
    <citation type="submission" date="2022-11" db="UniProtKB">
        <authorList>
            <consortium name="WormBaseParasite"/>
        </authorList>
    </citation>
    <scope>IDENTIFICATION</scope>
</reference>
<keyword evidence="2" id="KW-1185">Reference proteome</keyword>
<feature type="chain" id="PRO_5036742176" evidence="1">
    <location>
        <begin position="28"/>
        <end position="207"/>
    </location>
</feature>
<proteinExistence type="predicted"/>
<dbReference type="WBParaSite" id="Gr19_v10_g1885.t1">
    <property type="protein sequence ID" value="Gr19_v10_g1885.t1"/>
    <property type="gene ID" value="Gr19_v10_g1885"/>
</dbReference>
<feature type="signal peptide" evidence="1">
    <location>
        <begin position="1"/>
        <end position="27"/>
    </location>
</feature>
<keyword evidence="1" id="KW-0732">Signal</keyword>
<name>A0A914HJI0_GLORO</name>
<evidence type="ECO:0000256" key="1">
    <source>
        <dbReference type="SAM" id="SignalP"/>
    </source>
</evidence>
<evidence type="ECO:0000313" key="2">
    <source>
        <dbReference type="Proteomes" id="UP000887572"/>
    </source>
</evidence>
<dbReference type="AlphaFoldDB" id="A0A914HJI0"/>